<dbReference type="GO" id="GO:0005829">
    <property type="term" value="C:cytosol"/>
    <property type="evidence" value="ECO:0007669"/>
    <property type="project" value="TreeGrafter"/>
</dbReference>
<evidence type="ECO:0000256" key="3">
    <source>
        <dbReference type="ARBA" id="ARBA00012759"/>
    </source>
</evidence>
<dbReference type="GO" id="GO:0006508">
    <property type="term" value="P:proteolysis"/>
    <property type="evidence" value="ECO:0007669"/>
    <property type="project" value="UniProtKB-KW"/>
</dbReference>
<evidence type="ECO:0000256" key="7">
    <source>
        <dbReference type="ARBA" id="ARBA00022807"/>
    </source>
</evidence>
<dbReference type="InterPro" id="IPR050164">
    <property type="entry name" value="Peptidase_C19"/>
</dbReference>
<keyword evidence="12" id="KW-1185">Reference proteome</keyword>
<name>A0A9D5BCI1_PEA</name>
<comment type="catalytic activity">
    <reaction evidence="1">
        <text>Thiol-dependent hydrolysis of ester, thioester, amide, peptide and isopeptide bonds formed by the C-terminal Gly of ubiquitin (a 76-residue protein attached to proteins as an intracellular targeting signal).</text>
        <dbReference type="EC" id="3.4.19.12"/>
    </reaction>
</comment>
<dbReference type="FunFam" id="3.90.70.10:FF:000116">
    <property type="entry name" value="Ubiquitin carboxyl-terminal hydrolase 20"/>
    <property type="match status" value="1"/>
</dbReference>
<feature type="compositionally biased region" description="Basic and acidic residues" evidence="9">
    <location>
        <begin position="676"/>
        <end position="685"/>
    </location>
</feature>
<dbReference type="AlphaFoldDB" id="A0A9D5BCI1"/>
<keyword evidence="6" id="KW-0378">Hydrolase</keyword>
<organism evidence="11 12">
    <name type="scientific">Pisum sativum</name>
    <name type="common">Garden pea</name>
    <name type="synonym">Lathyrus oleraceus</name>
    <dbReference type="NCBI Taxonomy" id="3888"/>
    <lineage>
        <taxon>Eukaryota</taxon>
        <taxon>Viridiplantae</taxon>
        <taxon>Streptophyta</taxon>
        <taxon>Embryophyta</taxon>
        <taxon>Tracheophyta</taxon>
        <taxon>Spermatophyta</taxon>
        <taxon>Magnoliopsida</taxon>
        <taxon>eudicotyledons</taxon>
        <taxon>Gunneridae</taxon>
        <taxon>Pentapetalae</taxon>
        <taxon>rosids</taxon>
        <taxon>fabids</taxon>
        <taxon>Fabales</taxon>
        <taxon>Fabaceae</taxon>
        <taxon>Papilionoideae</taxon>
        <taxon>50 kb inversion clade</taxon>
        <taxon>NPAAA clade</taxon>
        <taxon>Hologalegina</taxon>
        <taxon>IRL clade</taxon>
        <taxon>Fabeae</taxon>
        <taxon>Lathyrus</taxon>
    </lineage>
</organism>
<evidence type="ECO:0000256" key="8">
    <source>
        <dbReference type="ARBA" id="ARBA00037450"/>
    </source>
</evidence>
<dbReference type="GO" id="GO:0004843">
    <property type="term" value="F:cysteine-type deubiquitinase activity"/>
    <property type="evidence" value="ECO:0007669"/>
    <property type="project" value="UniProtKB-EC"/>
</dbReference>
<evidence type="ECO:0000256" key="5">
    <source>
        <dbReference type="ARBA" id="ARBA00022786"/>
    </source>
</evidence>
<reference evidence="11 12" key="1">
    <citation type="journal article" date="2022" name="Nat. Genet.">
        <title>Improved pea reference genome and pan-genome highlight genomic features and evolutionary characteristics.</title>
        <authorList>
            <person name="Yang T."/>
            <person name="Liu R."/>
            <person name="Luo Y."/>
            <person name="Hu S."/>
            <person name="Wang D."/>
            <person name="Wang C."/>
            <person name="Pandey M.K."/>
            <person name="Ge S."/>
            <person name="Xu Q."/>
            <person name="Li N."/>
            <person name="Li G."/>
            <person name="Huang Y."/>
            <person name="Saxena R.K."/>
            <person name="Ji Y."/>
            <person name="Li M."/>
            <person name="Yan X."/>
            <person name="He Y."/>
            <person name="Liu Y."/>
            <person name="Wang X."/>
            <person name="Xiang C."/>
            <person name="Varshney R.K."/>
            <person name="Ding H."/>
            <person name="Gao S."/>
            <person name="Zong X."/>
        </authorList>
    </citation>
    <scope>NUCLEOTIDE SEQUENCE [LARGE SCALE GENOMIC DNA]</scope>
    <source>
        <strain evidence="11 12">cv. Zhongwan 6</strain>
    </source>
</reference>
<dbReference type="Proteomes" id="UP001058974">
    <property type="component" value="Chromosome 2"/>
</dbReference>
<dbReference type="InterPro" id="IPR038765">
    <property type="entry name" value="Papain-like_cys_pep_sf"/>
</dbReference>
<dbReference type="OrthoDB" id="420187at2759"/>
<feature type="compositionally biased region" description="Polar residues" evidence="9">
    <location>
        <begin position="33"/>
        <end position="51"/>
    </location>
</feature>
<evidence type="ECO:0000313" key="12">
    <source>
        <dbReference type="Proteomes" id="UP001058974"/>
    </source>
</evidence>
<dbReference type="PROSITE" id="PS50235">
    <property type="entry name" value="USP_3"/>
    <property type="match status" value="1"/>
</dbReference>
<keyword evidence="5" id="KW-0833">Ubl conjugation pathway</keyword>
<gene>
    <name evidence="11" type="ORF">KIW84_023970</name>
</gene>
<dbReference type="Gramene" id="Psat02G0397000-T1">
    <property type="protein sequence ID" value="KAI5438054.1"/>
    <property type="gene ID" value="KIW84_023970"/>
</dbReference>
<evidence type="ECO:0000256" key="6">
    <source>
        <dbReference type="ARBA" id="ARBA00022801"/>
    </source>
</evidence>
<comment type="caution">
    <text evidence="11">The sequence shown here is derived from an EMBL/GenBank/DDBJ whole genome shotgun (WGS) entry which is preliminary data.</text>
</comment>
<dbReference type="GO" id="GO:0005634">
    <property type="term" value="C:nucleus"/>
    <property type="evidence" value="ECO:0007669"/>
    <property type="project" value="TreeGrafter"/>
</dbReference>
<evidence type="ECO:0000256" key="2">
    <source>
        <dbReference type="ARBA" id="ARBA00009085"/>
    </source>
</evidence>
<evidence type="ECO:0000256" key="1">
    <source>
        <dbReference type="ARBA" id="ARBA00000707"/>
    </source>
</evidence>
<dbReference type="PROSITE" id="PS00973">
    <property type="entry name" value="USP_2"/>
    <property type="match status" value="1"/>
</dbReference>
<feature type="compositionally biased region" description="Low complexity" evidence="9">
    <location>
        <begin position="627"/>
        <end position="648"/>
    </location>
</feature>
<dbReference type="Gene3D" id="3.90.70.10">
    <property type="entry name" value="Cysteine proteinases"/>
    <property type="match status" value="1"/>
</dbReference>
<accession>A0A9D5BCI1</accession>
<keyword evidence="4" id="KW-0645">Protease</keyword>
<comment type="similarity">
    <text evidence="2">Belongs to the peptidase C19 family.</text>
</comment>
<evidence type="ECO:0000259" key="10">
    <source>
        <dbReference type="PROSITE" id="PS50235"/>
    </source>
</evidence>
<evidence type="ECO:0000256" key="9">
    <source>
        <dbReference type="SAM" id="MobiDB-lite"/>
    </source>
</evidence>
<dbReference type="InterPro" id="IPR018200">
    <property type="entry name" value="USP_CS"/>
</dbReference>
<proteinExistence type="inferred from homology"/>
<feature type="region of interest" description="Disordered" evidence="9">
    <location>
        <begin position="21"/>
        <end position="52"/>
    </location>
</feature>
<feature type="compositionally biased region" description="Polar residues" evidence="9">
    <location>
        <begin position="686"/>
        <end position="696"/>
    </location>
</feature>
<dbReference type="Pfam" id="PF00443">
    <property type="entry name" value="UCH"/>
    <property type="match status" value="1"/>
</dbReference>
<dbReference type="InterPro" id="IPR001394">
    <property type="entry name" value="Peptidase_C19_UCH"/>
</dbReference>
<keyword evidence="7" id="KW-0788">Thiol protease</keyword>
<protein>
    <recommendedName>
        <fullName evidence="3">ubiquitinyl hydrolase 1</fullName>
        <ecNumber evidence="3">3.4.19.12</ecNumber>
    </recommendedName>
</protein>
<evidence type="ECO:0000256" key="4">
    <source>
        <dbReference type="ARBA" id="ARBA00022670"/>
    </source>
</evidence>
<dbReference type="PANTHER" id="PTHR24006">
    <property type="entry name" value="UBIQUITIN CARBOXYL-TERMINAL HYDROLASE"/>
    <property type="match status" value="1"/>
</dbReference>
<dbReference type="SUPFAM" id="SSF54001">
    <property type="entry name" value="Cysteine proteinases"/>
    <property type="match status" value="1"/>
</dbReference>
<evidence type="ECO:0000313" key="11">
    <source>
        <dbReference type="EMBL" id="KAI5438054.1"/>
    </source>
</evidence>
<dbReference type="Gramene" id="PSAT_LOCUS8675_t1">
    <property type="protein sequence ID" value="CAL5188495.1"/>
    <property type="gene ID" value="PSAT_LOCUS8675"/>
</dbReference>
<feature type="region of interest" description="Disordered" evidence="9">
    <location>
        <begin position="673"/>
        <end position="717"/>
    </location>
</feature>
<sequence>MSCSNSLSMANSLSETLDGDGLSSMLTDLDGASVQSPAPVNSSEPSTNDTLLDSLFDIHPRDEDLDHPASYEIINGESASVWSEALDPDCQPLDSAVACDVLLEELLPEDHLDDSWLYGDEPSKDELYASDSKAAPSMIGAGLANLGNTCFLNSITQCFTHTVPLVDGLLSCSHSSDGHNGYCVICAFRCHMQHSLQSTETVISPVILVDNLRHFSSMFTRHQQEDAHEFMQCALDKLDSCFLSLKKNDPSFEGENIVNKVFGGSLVSKLRCCTCGRSSDTKEPLIDLSLEIENVDSLSNALESFTMVENIDEKLKCEGCNEEVSMEKQLMLNQTPSIAAFHLKRFKADGVFVEKIDKHIDFPLELDLQPYTILNEINNVPLKYDLYAVVVHIGFSSNSGHYFCFVRTAPDTWHKLDDSKVTKVSEKTVLSQEAYILFYARQDTPWFSEFAESTIPSLDLGRMNTSPKSVLDITDGQDKSFPILNENVEINEAEYSKKISEKKFDYSSRQSRELLKIDDVIDASPRREQFSAGPSNQKTLNVKGLEDINSKVLPLNSASLTGTAKAGGSSYANNSAHDKNKSHQSVMDFIENDIFNSITPPNTPPSQTPGKSFQISREHVKTENHGSSSSKRSSSNKSNKSSDSPGKKAAITYLKKMPVSRRGAFLDLVNACHNKTSPENKRKNTDSSPSDKGNNSARKKSNHASIGGYPVAAGISH</sequence>
<comment type="function">
    <text evidence="8">Recognizes and hydrolyzes the peptide bond at the C-terminal Gly of ubiquitin. Involved in the processing of poly-ubiquitin precursors as well as that of ubiquitinated proteins.</text>
</comment>
<feature type="region of interest" description="Disordered" evidence="9">
    <location>
        <begin position="562"/>
        <end position="582"/>
    </location>
</feature>
<dbReference type="InterPro" id="IPR028889">
    <property type="entry name" value="USP"/>
</dbReference>
<dbReference type="GO" id="GO:0016579">
    <property type="term" value="P:protein deubiquitination"/>
    <property type="evidence" value="ECO:0007669"/>
    <property type="project" value="InterPro"/>
</dbReference>
<dbReference type="EMBL" id="JAMSHJ010000002">
    <property type="protein sequence ID" value="KAI5438054.1"/>
    <property type="molecule type" value="Genomic_DNA"/>
</dbReference>
<dbReference type="PANTHER" id="PTHR24006:SF747">
    <property type="entry name" value="UBIQUITIN CARBOXYL-TERMINAL HYDROLASE 20"/>
    <property type="match status" value="1"/>
</dbReference>
<dbReference type="EC" id="3.4.19.12" evidence="3"/>
<feature type="domain" description="USP" evidence="10">
    <location>
        <begin position="141"/>
        <end position="442"/>
    </location>
</feature>
<feature type="region of interest" description="Disordered" evidence="9">
    <location>
        <begin position="595"/>
        <end position="648"/>
    </location>
</feature>